<dbReference type="Proteomes" id="UP000076863">
    <property type="component" value="Unassembled WGS sequence"/>
</dbReference>
<sequence>MAYAQWVSITIVNLVKSGIISVQDAYVVWGKFYERDNKDNEIQPSKVNNITVAPGAKATVAATGRSDASSGAEGGFNLHLGGQKICGVYFDCPWGDKSNDLQIRDYNPATSPYHISTSDINRDSGALGNVTLTVMLR</sequence>
<organism evidence="2 3">
    <name type="scientific">Beauveria brongniartii RCEF 3172</name>
    <dbReference type="NCBI Taxonomy" id="1081107"/>
    <lineage>
        <taxon>Eukaryota</taxon>
        <taxon>Fungi</taxon>
        <taxon>Dikarya</taxon>
        <taxon>Ascomycota</taxon>
        <taxon>Pezizomycotina</taxon>
        <taxon>Sordariomycetes</taxon>
        <taxon>Hypocreomycetidae</taxon>
        <taxon>Hypocreales</taxon>
        <taxon>Cordycipitaceae</taxon>
        <taxon>Beauveria</taxon>
        <taxon>Beauveria brongniartii</taxon>
    </lineage>
</organism>
<dbReference type="AlphaFoldDB" id="A0A167D5C5"/>
<dbReference type="InterPro" id="IPR009413">
    <property type="entry name" value="Aegerolysin-typ"/>
</dbReference>
<dbReference type="EMBL" id="AZHA01000015">
    <property type="protein sequence ID" value="OAA41959.1"/>
    <property type="molecule type" value="Genomic_DNA"/>
</dbReference>
<evidence type="ECO:0000313" key="3">
    <source>
        <dbReference type="Proteomes" id="UP000076863"/>
    </source>
</evidence>
<dbReference type="OrthoDB" id="2727348at2759"/>
<dbReference type="Gene3D" id="2.60.270.50">
    <property type="match status" value="1"/>
</dbReference>
<dbReference type="Pfam" id="PF06355">
    <property type="entry name" value="Aegerolysin"/>
    <property type="match status" value="1"/>
</dbReference>
<reference evidence="2 3" key="1">
    <citation type="journal article" date="2016" name="Genome Biol. Evol.">
        <title>Divergent and convergent evolution of fungal pathogenicity.</title>
        <authorList>
            <person name="Shang Y."/>
            <person name="Xiao G."/>
            <person name="Zheng P."/>
            <person name="Cen K."/>
            <person name="Zhan S."/>
            <person name="Wang C."/>
        </authorList>
    </citation>
    <scope>NUCLEOTIDE SEQUENCE [LARGE SCALE GENOMIC DNA]</scope>
    <source>
        <strain evidence="2 3">RCEF 3172</strain>
    </source>
</reference>
<evidence type="ECO:0000256" key="1">
    <source>
        <dbReference type="ARBA" id="ARBA00010795"/>
    </source>
</evidence>
<keyword evidence="3" id="KW-1185">Reference proteome</keyword>
<protein>
    <submittedName>
        <fullName evidence="2">Aegerolysin</fullName>
    </submittedName>
</protein>
<gene>
    <name evidence="2" type="ORF">BBO_05318</name>
</gene>
<comment type="caution">
    <text evidence="2">The sequence shown here is derived from an EMBL/GenBank/DDBJ whole genome shotgun (WGS) entry which is preliminary data.</text>
</comment>
<dbReference type="GO" id="GO:0019836">
    <property type="term" value="P:symbiont-mediated hemolysis of host erythrocyte"/>
    <property type="evidence" value="ECO:0007669"/>
    <property type="project" value="InterPro"/>
</dbReference>
<accession>A0A167D5C5</accession>
<proteinExistence type="inferred from homology"/>
<evidence type="ECO:0000313" key="2">
    <source>
        <dbReference type="EMBL" id="OAA41959.1"/>
    </source>
</evidence>
<dbReference type="PIRSF" id="PIRSF007951">
    <property type="entry name" value="Hemolysin, aegerolysin type"/>
    <property type="match status" value="1"/>
</dbReference>
<comment type="similarity">
    <text evidence="1">Belongs to the aegerolysin family.</text>
</comment>
<name>A0A167D5C5_9HYPO</name>